<keyword evidence="4" id="KW-1185">Reference proteome</keyword>
<evidence type="ECO:0000313" key="4">
    <source>
        <dbReference type="Proteomes" id="UP000619376"/>
    </source>
</evidence>
<reference evidence="1" key="1">
    <citation type="journal article" date="2014" name="Int. J. Syst. Evol. Microbiol.">
        <title>Complete genome of a new Firmicutes species belonging to the dominant human colonic microbiota ('Ruminococcus bicirculans') reveals two chromosomes and a selective capacity to utilize plant glucans.</title>
        <authorList>
            <consortium name="NISC Comparative Sequencing Program"/>
            <person name="Wegmann U."/>
            <person name="Louis P."/>
            <person name="Goesmann A."/>
            <person name="Henrissat B."/>
            <person name="Duncan S.H."/>
            <person name="Flint H.J."/>
        </authorList>
    </citation>
    <scope>NUCLEOTIDE SEQUENCE</scope>
    <source>
        <strain evidence="1">CGMCC 1.18437</strain>
    </source>
</reference>
<accession>A0A7W8NNI2</accession>
<evidence type="ECO:0000313" key="1">
    <source>
        <dbReference type="EMBL" id="GHF37057.1"/>
    </source>
</evidence>
<dbReference type="AlphaFoldDB" id="A0A7W8NNI2"/>
<dbReference type="EMBL" id="JACHFK010000002">
    <property type="protein sequence ID" value="MBB5375786.1"/>
    <property type="molecule type" value="Genomic_DNA"/>
</dbReference>
<evidence type="ECO:0000313" key="2">
    <source>
        <dbReference type="EMBL" id="MBB5375786.1"/>
    </source>
</evidence>
<gene>
    <name evidence="1" type="ORF">GCM10017781_12170</name>
    <name evidence="2" type="ORF">HNQ07_001243</name>
</gene>
<name>A0A7W8NNI2_9DEIO</name>
<dbReference type="RefSeq" id="WP_184110051.1">
    <property type="nucleotide sequence ID" value="NZ_BNAJ01000002.1"/>
</dbReference>
<reference evidence="4" key="2">
    <citation type="journal article" date="2019" name="Int. J. Syst. Evol. Microbiol.">
        <title>The Global Catalogue of Microorganisms (GCM) 10K type strain sequencing project: providing services to taxonomists for standard genome sequencing and annotation.</title>
        <authorList>
            <consortium name="The Broad Institute Genomics Platform"/>
            <consortium name="The Broad Institute Genome Sequencing Center for Infectious Disease"/>
            <person name="Wu L."/>
            <person name="Ma J."/>
        </authorList>
    </citation>
    <scope>NUCLEOTIDE SEQUENCE [LARGE SCALE GENOMIC DNA]</scope>
    <source>
        <strain evidence="4">CGMCC 1.18437</strain>
    </source>
</reference>
<organism evidence="2 3">
    <name type="scientific">Deinococcus metalli</name>
    <dbReference type="NCBI Taxonomy" id="1141878"/>
    <lineage>
        <taxon>Bacteria</taxon>
        <taxon>Thermotogati</taxon>
        <taxon>Deinococcota</taxon>
        <taxon>Deinococci</taxon>
        <taxon>Deinococcales</taxon>
        <taxon>Deinococcaceae</taxon>
        <taxon>Deinococcus</taxon>
    </lineage>
</organism>
<comment type="caution">
    <text evidence="2">The sequence shown here is derived from an EMBL/GenBank/DDBJ whole genome shotgun (WGS) entry which is preliminary data.</text>
</comment>
<sequence length="159" mass="16977">MVDAPRPLDEPLIAQVMNVYGPCTLLRLYDDTHLQLEPSAASRLVLLNLGPAHVLLESVTLGWFDGGTDRTTYFPFGTVIVPGEGKDLLSVDALPEIMALMGSPLLPGLPGASRAFRVLARVVVPGEILTVAMIVKPLAVAPDGSGYFGVVVDYDQARH</sequence>
<reference evidence="1" key="4">
    <citation type="submission" date="2024-05" db="EMBL/GenBank/DDBJ databases">
        <authorList>
            <person name="Sun Q."/>
            <person name="Zhou Y."/>
        </authorList>
    </citation>
    <scope>NUCLEOTIDE SEQUENCE</scope>
    <source>
        <strain evidence="1">CGMCC 1.18437</strain>
    </source>
</reference>
<reference evidence="2 3" key="3">
    <citation type="submission" date="2020-08" db="EMBL/GenBank/DDBJ databases">
        <title>Genomic Encyclopedia of Type Strains, Phase IV (KMG-IV): sequencing the most valuable type-strain genomes for metagenomic binning, comparative biology and taxonomic classification.</title>
        <authorList>
            <person name="Goeker M."/>
        </authorList>
    </citation>
    <scope>NUCLEOTIDE SEQUENCE [LARGE SCALE GENOMIC DNA]</scope>
    <source>
        <strain evidence="2 3">DSM 27521</strain>
    </source>
</reference>
<evidence type="ECO:0000313" key="3">
    <source>
        <dbReference type="Proteomes" id="UP000539473"/>
    </source>
</evidence>
<dbReference type="EMBL" id="BNAJ01000002">
    <property type="protein sequence ID" value="GHF37057.1"/>
    <property type="molecule type" value="Genomic_DNA"/>
</dbReference>
<dbReference type="Proteomes" id="UP000619376">
    <property type="component" value="Unassembled WGS sequence"/>
</dbReference>
<protein>
    <submittedName>
        <fullName evidence="2">Uncharacterized protein</fullName>
    </submittedName>
</protein>
<proteinExistence type="predicted"/>
<dbReference type="Proteomes" id="UP000539473">
    <property type="component" value="Unassembled WGS sequence"/>
</dbReference>